<name>A0ABP4V4S0_9ACTN</name>
<organism evidence="1 2">
    <name type="scientific">Dietzia cercidiphylli</name>
    <dbReference type="NCBI Taxonomy" id="498199"/>
    <lineage>
        <taxon>Bacteria</taxon>
        <taxon>Bacillati</taxon>
        <taxon>Actinomycetota</taxon>
        <taxon>Actinomycetes</taxon>
        <taxon>Mycobacteriales</taxon>
        <taxon>Dietziaceae</taxon>
        <taxon>Dietzia</taxon>
    </lineage>
</organism>
<gene>
    <name evidence="1" type="ORF">GCM10009831_29350</name>
</gene>
<evidence type="ECO:0000313" key="2">
    <source>
        <dbReference type="Proteomes" id="UP001500383"/>
    </source>
</evidence>
<comment type="caution">
    <text evidence="1">The sequence shown here is derived from an EMBL/GenBank/DDBJ whole genome shotgun (WGS) entry which is preliminary data.</text>
</comment>
<dbReference type="Gene3D" id="2.120.10.30">
    <property type="entry name" value="TolB, C-terminal domain"/>
    <property type="match status" value="1"/>
</dbReference>
<dbReference type="Proteomes" id="UP001500383">
    <property type="component" value="Unassembled WGS sequence"/>
</dbReference>
<reference evidence="2" key="1">
    <citation type="journal article" date="2019" name="Int. J. Syst. Evol. Microbiol.">
        <title>The Global Catalogue of Microorganisms (GCM) 10K type strain sequencing project: providing services to taxonomists for standard genome sequencing and annotation.</title>
        <authorList>
            <consortium name="The Broad Institute Genomics Platform"/>
            <consortium name="The Broad Institute Genome Sequencing Center for Infectious Disease"/>
            <person name="Wu L."/>
            <person name="Ma J."/>
        </authorList>
    </citation>
    <scope>NUCLEOTIDE SEQUENCE [LARGE SCALE GENOMIC DNA]</scope>
    <source>
        <strain evidence="2">JCM 16002</strain>
    </source>
</reference>
<keyword evidence="2" id="KW-1185">Reference proteome</keyword>
<evidence type="ECO:0000313" key="1">
    <source>
        <dbReference type="EMBL" id="GAA1717492.1"/>
    </source>
</evidence>
<dbReference type="EMBL" id="BAAAQG010000015">
    <property type="protein sequence ID" value="GAA1717492.1"/>
    <property type="molecule type" value="Genomic_DNA"/>
</dbReference>
<protein>
    <submittedName>
        <fullName evidence="1">Uncharacterized protein</fullName>
    </submittedName>
</protein>
<dbReference type="InterPro" id="IPR011042">
    <property type="entry name" value="6-blade_b-propeller_TolB-like"/>
</dbReference>
<sequence>MANLREQKLVLFRLSSDGRSIVDASVLLEGGFGRLRSLTPEPDGSLLVTTSNANNRDEVFRVSPAQ</sequence>
<proteinExistence type="predicted"/>
<accession>A0ABP4V4S0</accession>